<accession>A0ABR8PHJ8</accession>
<dbReference type="Pfam" id="PF04893">
    <property type="entry name" value="Yip1"/>
    <property type="match status" value="1"/>
</dbReference>
<keyword evidence="8" id="KW-1185">Reference proteome</keyword>
<feature type="transmembrane region" description="Helical" evidence="5">
    <location>
        <begin position="144"/>
        <end position="163"/>
    </location>
</feature>
<evidence type="ECO:0000256" key="2">
    <source>
        <dbReference type="ARBA" id="ARBA00022692"/>
    </source>
</evidence>
<feature type="transmembrane region" description="Helical" evidence="5">
    <location>
        <begin position="183"/>
        <end position="210"/>
    </location>
</feature>
<organism evidence="7 8">
    <name type="scientific">Sporosarcina gallistercoris</name>
    <dbReference type="NCBI Taxonomy" id="2762245"/>
    <lineage>
        <taxon>Bacteria</taxon>
        <taxon>Bacillati</taxon>
        <taxon>Bacillota</taxon>
        <taxon>Bacilli</taxon>
        <taxon>Bacillales</taxon>
        <taxon>Caryophanaceae</taxon>
        <taxon>Sporosarcina</taxon>
    </lineage>
</organism>
<feature type="domain" description="Yip1" evidence="6">
    <location>
        <begin position="9"/>
        <end position="197"/>
    </location>
</feature>
<sequence length="212" mass="22380">MNLKPLLTIWSQPTETLRYLKNETTTSYAILIFAIAALASGGYQAGSSGLFSGLPLGALIPLCILLTFVGALISWVIGAAIYHWIGKGMFGGTGTFSEMLRVVPGTTLPTIWLAPVNYLVILGYGKLAFEAPPAEALAITNLPMGVYLISMFLTFAVGIYSTVISCKGIGLVHGFSAWRGLGVVLVTVVIAIIVSIVISLIIGIIVISIFSL</sequence>
<feature type="transmembrane region" description="Helical" evidence="5">
    <location>
        <begin position="58"/>
        <end position="82"/>
    </location>
</feature>
<reference evidence="7 8" key="1">
    <citation type="submission" date="2020-08" db="EMBL/GenBank/DDBJ databases">
        <title>A Genomic Blueprint of the Chicken Gut Microbiome.</title>
        <authorList>
            <person name="Gilroy R."/>
            <person name="Ravi A."/>
            <person name="Getino M."/>
            <person name="Pursley I."/>
            <person name="Horton D.L."/>
            <person name="Alikhan N.-F."/>
            <person name="Baker D."/>
            <person name="Gharbi K."/>
            <person name="Hall N."/>
            <person name="Watson M."/>
            <person name="Adriaenssens E.M."/>
            <person name="Foster-Nyarko E."/>
            <person name="Jarju S."/>
            <person name="Secka A."/>
            <person name="Antonio M."/>
            <person name="Oren A."/>
            <person name="Chaudhuri R."/>
            <person name="La Ragione R.M."/>
            <person name="Hildebrand F."/>
            <person name="Pallen M.J."/>
        </authorList>
    </citation>
    <scope>NUCLEOTIDE SEQUENCE [LARGE SCALE GENOMIC DNA]</scope>
    <source>
        <strain evidence="7 8">Sa3CUA8</strain>
    </source>
</reference>
<feature type="transmembrane region" description="Helical" evidence="5">
    <location>
        <begin position="28"/>
        <end position="46"/>
    </location>
</feature>
<dbReference type="InterPro" id="IPR006977">
    <property type="entry name" value="Yip1_dom"/>
</dbReference>
<dbReference type="EMBL" id="JACSQY010000002">
    <property type="protein sequence ID" value="MBD7907637.1"/>
    <property type="molecule type" value="Genomic_DNA"/>
</dbReference>
<feature type="transmembrane region" description="Helical" evidence="5">
    <location>
        <begin position="102"/>
        <end position="124"/>
    </location>
</feature>
<gene>
    <name evidence="7" type="ORF">H9659_04720</name>
</gene>
<evidence type="ECO:0000313" key="8">
    <source>
        <dbReference type="Proteomes" id="UP000659496"/>
    </source>
</evidence>
<evidence type="ECO:0000313" key="7">
    <source>
        <dbReference type="EMBL" id="MBD7907637.1"/>
    </source>
</evidence>
<comment type="caution">
    <text evidence="7">The sequence shown here is derived from an EMBL/GenBank/DDBJ whole genome shotgun (WGS) entry which is preliminary data.</text>
</comment>
<dbReference type="RefSeq" id="WP_191688771.1">
    <property type="nucleotide sequence ID" value="NZ_JACSQY010000002.1"/>
</dbReference>
<evidence type="ECO:0000256" key="3">
    <source>
        <dbReference type="ARBA" id="ARBA00022989"/>
    </source>
</evidence>
<comment type="subcellular location">
    <subcellularLocation>
        <location evidence="1">Membrane</location>
        <topology evidence="1">Multi-pass membrane protein</topology>
    </subcellularLocation>
</comment>
<protein>
    <submittedName>
        <fullName evidence="7">YIP1 family protein</fullName>
    </submittedName>
</protein>
<keyword evidence="2 5" id="KW-0812">Transmembrane</keyword>
<evidence type="ECO:0000256" key="1">
    <source>
        <dbReference type="ARBA" id="ARBA00004141"/>
    </source>
</evidence>
<dbReference type="Proteomes" id="UP000659496">
    <property type="component" value="Unassembled WGS sequence"/>
</dbReference>
<evidence type="ECO:0000256" key="5">
    <source>
        <dbReference type="SAM" id="Phobius"/>
    </source>
</evidence>
<evidence type="ECO:0000256" key="4">
    <source>
        <dbReference type="ARBA" id="ARBA00023136"/>
    </source>
</evidence>
<name>A0ABR8PHJ8_9BACL</name>
<keyword evidence="3 5" id="KW-1133">Transmembrane helix</keyword>
<evidence type="ECO:0000259" key="6">
    <source>
        <dbReference type="Pfam" id="PF04893"/>
    </source>
</evidence>
<proteinExistence type="predicted"/>
<keyword evidence="4 5" id="KW-0472">Membrane</keyword>